<dbReference type="EMBL" id="QJVD01000003">
    <property type="protein sequence ID" value="PYI69075.1"/>
    <property type="molecule type" value="Genomic_DNA"/>
</dbReference>
<proteinExistence type="predicted"/>
<dbReference type="GO" id="GO:0016810">
    <property type="term" value="F:hydrolase activity, acting on carbon-nitrogen (but not peptide) bonds"/>
    <property type="evidence" value="ECO:0007669"/>
    <property type="project" value="InterPro"/>
</dbReference>
<dbReference type="Pfam" id="PF07969">
    <property type="entry name" value="Amidohydro_3"/>
    <property type="match status" value="1"/>
</dbReference>
<dbReference type="PANTHER" id="PTHR22642">
    <property type="entry name" value="IMIDAZOLONEPROPIONASE"/>
    <property type="match status" value="1"/>
</dbReference>
<dbReference type="Gene3D" id="2.30.40.10">
    <property type="entry name" value="Urease, subunit C, domain 1"/>
    <property type="match status" value="1"/>
</dbReference>
<dbReference type="InterPro" id="IPR013108">
    <property type="entry name" value="Amidohydro_3"/>
</dbReference>
<name>A0A2V5LBQ6_9MICC</name>
<sequence length="574" mass="59905">MKLDLLLRNANIITMDGERPHASSLGIWQGMVVGLDDDVAGMDAATVLDLDGATVTPGFIDAHCHTVWFGLGLAELDVSGAHGLEELYALLEGATSGPMDADPAAPAGWLLATGFSHQQHSGTFPDIRELDRITGDRPLFMRHNSGHMAVVNTAALRLAGAHAPSYRDPDGGVIVRDASGQPTGLVQETAQTLIQALILPYSIENIETALDRATQHYASEGITSFTEAGAGGGWIGHSPVELAAYQRAAATGRLHARAQVMPVLDVLHALDGHPDDGGQSKPMGLDLGIASGFGDNMLSLGPAKVFLDGSLMGETAAVSAEYCSHGHRDNAGNVGYFQASPEQLQAKIESVYAAGWSIAAHAIGDRAVDLALEIIGTCDRKYGRHAMPNRIEHASLTRPDQLGRMAAAGIAVTPQASFFLDGGDGMAVSLGPDRLPWAYRASSFLAAGVTLAGSSDRPVANGNVLRGMQAFVDRTTSSGAVFGNPDERLTPRQALAAYTTGAARATGTESVKGSLTTGKFADFTVLSGSPLTANDIGELQVLATAVGGTFSYNTLFFLNKPLSQRPVPVPAHAS</sequence>
<dbReference type="RefSeq" id="WP_110499823.1">
    <property type="nucleotide sequence ID" value="NZ_QJVD01000003.1"/>
</dbReference>
<gene>
    <name evidence="2" type="ORF">CVV68_04600</name>
</gene>
<keyword evidence="3" id="KW-1185">Reference proteome</keyword>
<reference evidence="2 3" key="1">
    <citation type="submission" date="2018-05" db="EMBL/GenBank/DDBJ databases">
        <title>Genetic diversity of glacier-inhabiting Cryobacterium bacteria in China and description of Cryobacterium mengkeensis sp. nov. and Arthrobacter glacialis sp. nov.</title>
        <authorList>
            <person name="Liu Q."/>
            <person name="Xin Y.-H."/>
        </authorList>
    </citation>
    <scope>NUCLEOTIDE SEQUENCE [LARGE SCALE GENOMIC DNA]</scope>
    <source>
        <strain evidence="2 3">LI2</strain>
    </source>
</reference>
<evidence type="ECO:0000259" key="1">
    <source>
        <dbReference type="Pfam" id="PF07969"/>
    </source>
</evidence>
<dbReference type="InterPro" id="IPR011059">
    <property type="entry name" value="Metal-dep_hydrolase_composite"/>
</dbReference>
<dbReference type="Gene3D" id="3.10.310.70">
    <property type="match status" value="1"/>
</dbReference>
<dbReference type="SUPFAM" id="SSF51556">
    <property type="entry name" value="Metallo-dependent hydrolases"/>
    <property type="match status" value="1"/>
</dbReference>
<dbReference type="AlphaFoldDB" id="A0A2V5LBQ6"/>
<dbReference type="InterPro" id="IPR033932">
    <property type="entry name" value="YtcJ-like"/>
</dbReference>
<evidence type="ECO:0000313" key="3">
    <source>
        <dbReference type="Proteomes" id="UP000247832"/>
    </source>
</evidence>
<dbReference type="PANTHER" id="PTHR22642:SF2">
    <property type="entry name" value="PROTEIN LONG AFTER FAR-RED 3"/>
    <property type="match status" value="1"/>
</dbReference>
<dbReference type="SUPFAM" id="SSF51338">
    <property type="entry name" value="Composite domain of metallo-dependent hydrolases"/>
    <property type="match status" value="1"/>
</dbReference>
<feature type="domain" description="Amidohydrolase 3" evidence="1">
    <location>
        <begin position="47"/>
        <end position="550"/>
    </location>
</feature>
<dbReference type="Proteomes" id="UP000247832">
    <property type="component" value="Unassembled WGS sequence"/>
</dbReference>
<protein>
    <submittedName>
        <fullName evidence="2">Amidohydrolase</fullName>
    </submittedName>
</protein>
<dbReference type="CDD" id="cd01300">
    <property type="entry name" value="YtcJ_like"/>
    <property type="match status" value="1"/>
</dbReference>
<evidence type="ECO:0000313" key="2">
    <source>
        <dbReference type="EMBL" id="PYI69075.1"/>
    </source>
</evidence>
<organism evidence="2 3">
    <name type="scientific">Arthrobacter livingstonensis</name>
    <dbReference type="NCBI Taxonomy" id="670078"/>
    <lineage>
        <taxon>Bacteria</taxon>
        <taxon>Bacillati</taxon>
        <taxon>Actinomycetota</taxon>
        <taxon>Actinomycetes</taxon>
        <taxon>Micrococcales</taxon>
        <taxon>Micrococcaceae</taxon>
        <taxon>Arthrobacter</taxon>
    </lineage>
</organism>
<comment type="caution">
    <text evidence="2">The sequence shown here is derived from an EMBL/GenBank/DDBJ whole genome shotgun (WGS) entry which is preliminary data.</text>
</comment>
<keyword evidence="2" id="KW-0378">Hydrolase</keyword>
<dbReference type="InterPro" id="IPR032466">
    <property type="entry name" value="Metal_Hydrolase"/>
</dbReference>
<dbReference type="Gene3D" id="3.20.20.140">
    <property type="entry name" value="Metal-dependent hydrolases"/>
    <property type="match status" value="1"/>
</dbReference>
<dbReference type="OrthoDB" id="3173428at2"/>
<accession>A0A2V5LBQ6</accession>